<evidence type="ECO:0000256" key="1">
    <source>
        <dbReference type="ARBA" id="ARBA00005854"/>
    </source>
</evidence>
<dbReference type="Proteomes" id="UP001519287">
    <property type="component" value="Unassembled WGS sequence"/>
</dbReference>
<dbReference type="PROSITE" id="PS00065">
    <property type="entry name" value="D_2_HYDROXYACID_DH_1"/>
    <property type="match status" value="1"/>
</dbReference>
<proteinExistence type="inferred from homology"/>
<protein>
    <submittedName>
        <fullName evidence="5">D-3-phosphoglycerate dehydrogenase</fullName>
        <ecNumber evidence="5">1.1.1.95</ecNumber>
    </submittedName>
</protein>
<dbReference type="InterPro" id="IPR006140">
    <property type="entry name" value="D-isomer_DH_NAD-bd"/>
</dbReference>
<dbReference type="Gene3D" id="3.40.50.720">
    <property type="entry name" value="NAD(P)-binding Rossmann-like Domain"/>
    <property type="match status" value="2"/>
</dbReference>
<keyword evidence="2 5" id="KW-0560">Oxidoreductase</keyword>
<dbReference type="SUPFAM" id="SSF51735">
    <property type="entry name" value="NAD(P)-binding Rossmann-fold domains"/>
    <property type="match status" value="1"/>
</dbReference>
<dbReference type="RefSeq" id="WP_209974378.1">
    <property type="nucleotide sequence ID" value="NZ_JAGGLB010000016.1"/>
</dbReference>
<evidence type="ECO:0000313" key="5">
    <source>
        <dbReference type="EMBL" id="MBP1992932.1"/>
    </source>
</evidence>
<dbReference type="GO" id="GO:0004617">
    <property type="term" value="F:phosphoglycerate dehydrogenase activity"/>
    <property type="evidence" value="ECO:0007669"/>
    <property type="project" value="UniProtKB-EC"/>
</dbReference>
<keyword evidence="6" id="KW-1185">Reference proteome</keyword>
<evidence type="ECO:0000256" key="2">
    <source>
        <dbReference type="ARBA" id="ARBA00023002"/>
    </source>
</evidence>
<dbReference type="PANTHER" id="PTHR42789:SF1">
    <property type="entry name" value="D-ISOMER SPECIFIC 2-HYDROXYACID DEHYDROGENASE FAMILY PROTEIN (AFU_ORTHOLOGUE AFUA_6G10090)"/>
    <property type="match status" value="1"/>
</dbReference>
<dbReference type="InterPro" id="IPR036291">
    <property type="entry name" value="NAD(P)-bd_dom_sf"/>
</dbReference>
<evidence type="ECO:0000313" key="6">
    <source>
        <dbReference type="Proteomes" id="UP001519287"/>
    </source>
</evidence>
<name>A0ABS4IZB2_9BACL</name>
<dbReference type="EC" id="1.1.1.95" evidence="5"/>
<dbReference type="InterPro" id="IPR050857">
    <property type="entry name" value="D-2-hydroxyacid_DH"/>
</dbReference>
<gene>
    <name evidence="5" type="ORF">J2Z66_004549</name>
</gene>
<dbReference type="EMBL" id="JAGGLB010000016">
    <property type="protein sequence ID" value="MBP1992932.1"/>
    <property type="molecule type" value="Genomic_DNA"/>
</dbReference>
<comment type="caution">
    <text evidence="5">The sequence shown here is derived from an EMBL/GenBank/DDBJ whole genome shotgun (WGS) entry which is preliminary data.</text>
</comment>
<feature type="domain" description="D-isomer specific 2-hydroxyacid dehydrogenase NAD-binding" evidence="4">
    <location>
        <begin position="205"/>
        <end position="312"/>
    </location>
</feature>
<sequence>MNVLITGYFNDHSKQQVIQSFPNDWPIHIVEPHRIEAYIGDAEVLIPEHIEVNDTLLDQARSLKFVQTGAGFDNVDIEACTRRGIWVSNAAGVNANAVAEHIMAFILSYYKNISYLDRFMKNKGDETRLSYTGGELSGRTIGTIGYGAIGSRVGELAQAFKMKVLAYDKKMAQNLDQTPGKSLAQSLAENPALDPALDAAQTSVQPPALPRDSVEWVNLDTLLANSDVVTINIFLDESTRNLVDRTFLSKMKTNALLVNTARGPIVCEEDLIEALKHNIIGGACLDVFTEEPLSLNSELRSLDNVILTPHTAGMPDGMKFHETRYRFFVDNIVRVKNNETPKNNLNQLN</sequence>
<evidence type="ECO:0000259" key="4">
    <source>
        <dbReference type="Pfam" id="PF02826"/>
    </source>
</evidence>
<keyword evidence="3" id="KW-0520">NAD</keyword>
<dbReference type="SUPFAM" id="SSF52283">
    <property type="entry name" value="Formate/glycerate dehydrogenase catalytic domain-like"/>
    <property type="match status" value="1"/>
</dbReference>
<evidence type="ECO:0000256" key="3">
    <source>
        <dbReference type="ARBA" id="ARBA00023027"/>
    </source>
</evidence>
<accession>A0ABS4IZB2</accession>
<organism evidence="5 6">
    <name type="scientific">Paenibacillus eucommiae</name>
    <dbReference type="NCBI Taxonomy" id="1355755"/>
    <lineage>
        <taxon>Bacteria</taxon>
        <taxon>Bacillati</taxon>
        <taxon>Bacillota</taxon>
        <taxon>Bacilli</taxon>
        <taxon>Bacillales</taxon>
        <taxon>Paenibacillaceae</taxon>
        <taxon>Paenibacillus</taxon>
    </lineage>
</organism>
<reference evidence="5 6" key="1">
    <citation type="submission" date="2021-03" db="EMBL/GenBank/DDBJ databases">
        <title>Genomic Encyclopedia of Type Strains, Phase IV (KMG-IV): sequencing the most valuable type-strain genomes for metagenomic binning, comparative biology and taxonomic classification.</title>
        <authorList>
            <person name="Goeker M."/>
        </authorList>
    </citation>
    <scope>NUCLEOTIDE SEQUENCE [LARGE SCALE GENOMIC DNA]</scope>
    <source>
        <strain evidence="5 6">DSM 26048</strain>
    </source>
</reference>
<dbReference type="PANTHER" id="PTHR42789">
    <property type="entry name" value="D-ISOMER SPECIFIC 2-HYDROXYACID DEHYDROGENASE FAMILY PROTEIN (AFU_ORTHOLOGUE AFUA_6G10090)"/>
    <property type="match status" value="1"/>
</dbReference>
<dbReference type="Pfam" id="PF02826">
    <property type="entry name" value="2-Hacid_dh_C"/>
    <property type="match status" value="2"/>
</dbReference>
<dbReference type="InterPro" id="IPR029752">
    <property type="entry name" value="D-isomer_DH_CS1"/>
</dbReference>
<feature type="domain" description="D-isomer specific 2-hydroxyacid dehydrogenase NAD-binding" evidence="4">
    <location>
        <begin position="103"/>
        <end position="175"/>
    </location>
</feature>
<comment type="similarity">
    <text evidence="1">Belongs to the D-isomer specific 2-hydroxyacid dehydrogenase family.</text>
</comment>